<keyword evidence="10" id="KW-1185">Reference proteome</keyword>
<dbReference type="PANTHER" id="PTHR42909:SF1">
    <property type="entry name" value="CARBOHYDRATE KINASE PFKB DOMAIN-CONTAINING PROTEIN"/>
    <property type="match status" value="1"/>
</dbReference>
<evidence type="ECO:0000256" key="3">
    <source>
        <dbReference type="ARBA" id="ARBA00022777"/>
    </source>
</evidence>
<proteinExistence type="inferred from homology"/>
<dbReference type="Pfam" id="PF00294">
    <property type="entry name" value="PfkB"/>
    <property type="match status" value="1"/>
</dbReference>
<keyword evidence="1" id="KW-0808">Transferase</keyword>
<organism evidence="9 10">
    <name type="scientific">Malassezia sympodialis (strain ATCC 42132)</name>
    <name type="common">Atopic eczema-associated yeast</name>
    <dbReference type="NCBI Taxonomy" id="1230383"/>
    <lineage>
        <taxon>Eukaryota</taxon>
        <taxon>Fungi</taxon>
        <taxon>Dikarya</taxon>
        <taxon>Basidiomycota</taxon>
        <taxon>Ustilaginomycotina</taxon>
        <taxon>Malasseziomycetes</taxon>
        <taxon>Malasseziales</taxon>
        <taxon>Malasseziaceae</taxon>
        <taxon>Malassezia</taxon>
    </lineage>
</organism>
<keyword evidence="6" id="KW-0456">Lyase</keyword>
<dbReference type="AlphaFoldDB" id="A0A1M8A8B6"/>
<evidence type="ECO:0000256" key="6">
    <source>
        <dbReference type="ARBA" id="ARBA00023239"/>
    </source>
</evidence>
<sequence>MLSSARWVVTDAVQAALQAGRAVVALESTIITHGLPRPINYEMAVAVEEQIRSKGAEPASIAVLDGRIHIGLTRSELARVSDSDPSHTVKVSRGGLAHVLAKGTGWVGGTTVSGTMALARRAGIKIFATGGIGGVHRGAESSMDISADLVELGRTPVAVFCSGAKSILDIPRTLEYLETQGVPVLTFHPEGQFPCFYTAASGCRVPTVASIEEAAHTIARNEELGLENGLVFGVPIPNEFESDGAIIQKAVEQAVQESKELGIDRQGKLVTPWLLKRVSQLAKHSVKSNVGLVLNNARYAAECAVALSGKPSSQVAYWNTPSPQIMVFGCAAMDITAQQRVDSPHSTSPGTIRFSTGGVAFNVARAAHAMLSSDTDVLLCAPCGEDVFGKTLVEEVTKASMRTDALVSAKKTAVCNLLLNAAGELVTGTADMDMVEQTMTPAMVAGQIRRHKPPVVCMDANMLPETLATALDACAFVRSIVLFEPTSVQKCGRLVEALTLQSHPKRVHFITPNQYELSILAKLVRTRLPHAPHPSLSNVQTLATRWELPPAWLQDALTTARLAHTQFIKLGSRGVLVVTHAQSEESPLILHMPANTLDPDQKMNSTGAGDNFLGAVLAKISNIPKKFEHWTLSDMVDLAHAGQQAAQRTLCSPEAVWRHA</sequence>
<dbReference type="VEuPathDB" id="FungiDB:MSYG_3006"/>
<dbReference type="SUPFAM" id="SSF53613">
    <property type="entry name" value="Ribokinase-like"/>
    <property type="match status" value="1"/>
</dbReference>
<dbReference type="OMA" id="FNCIIAT"/>
<reference evidence="10" key="1">
    <citation type="journal article" date="2017" name="Nucleic Acids Res.">
        <title>Proteogenomics produces comprehensive and highly accurate protein-coding gene annotation in a complete genome assembly of Malassezia sympodialis.</title>
        <authorList>
            <person name="Zhu Y."/>
            <person name="Engstroem P.G."/>
            <person name="Tellgren-Roth C."/>
            <person name="Baudo C.D."/>
            <person name="Kennell J.C."/>
            <person name="Sun S."/>
            <person name="Billmyre R.B."/>
            <person name="Schroeder M.S."/>
            <person name="Andersson A."/>
            <person name="Holm T."/>
            <person name="Sigurgeirsson B."/>
            <person name="Wu G."/>
            <person name="Sankaranarayanan S.R."/>
            <person name="Siddharthan R."/>
            <person name="Sanyal K."/>
            <person name="Lundeberg J."/>
            <person name="Nystedt B."/>
            <person name="Boekhout T."/>
            <person name="Dawson T.L. Jr."/>
            <person name="Heitman J."/>
            <person name="Scheynius A."/>
            <person name="Lehtioe J."/>
        </authorList>
    </citation>
    <scope>NUCLEOTIDE SEQUENCE [LARGE SCALE GENOMIC DNA]</scope>
    <source>
        <strain evidence="10">ATCC 42132</strain>
    </source>
</reference>
<evidence type="ECO:0000259" key="8">
    <source>
        <dbReference type="Pfam" id="PF00294"/>
    </source>
</evidence>
<dbReference type="InterPro" id="IPR002173">
    <property type="entry name" value="Carboh/pur_kinase_PfkB_CS"/>
</dbReference>
<dbReference type="GO" id="GO:0016798">
    <property type="term" value="F:hydrolase activity, acting on glycosyl bonds"/>
    <property type="evidence" value="ECO:0007669"/>
    <property type="project" value="UniProtKB-KW"/>
</dbReference>
<keyword evidence="7" id="KW-0326">Glycosidase</keyword>
<evidence type="ECO:0000256" key="4">
    <source>
        <dbReference type="ARBA" id="ARBA00022801"/>
    </source>
</evidence>
<gene>
    <name evidence="9" type="ORF">MSYG_3006</name>
</gene>
<evidence type="ECO:0000256" key="7">
    <source>
        <dbReference type="ARBA" id="ARBA00023295"/>
    </source>
</evidence>
<evidence type="ECO:0000256" key="1">
    <source>
        <dbReference type="ARBA" id="ARBA00022679"/>
    </source>
</evidence>
<dbReference type="HAMAP" id="MF_01876">
    <property type="entry name" value="PsiMP_glycosidase"/>
    <property type="match status" value="1"/>
</dbReference>
<dbReference type="GO" id="GO:0016301">
    <property type="term" value="F:kinase activity"/>
    <property type="evidence" value="ECO:0007669"/>
    <property type="project" value="UniProtKB-KW"/>
</dbReference>
<keyword evidence="5" id="KW-0464">Manganese</keyword>
<dbReference type="GO" id="GO:0004730">
    <property type="term" value="F:pseudouridylate synthase activity"/>
    <property type="evidence" value="ECO:0007669"/>
    <property type="project" value="InterPro"/>
</dbReference>
<dbReference type="Proteomes" id="UP000186303">
    <property type="component" value="Chromosome 4"/>
</dbReference>
<dbReference type="Pfam" id="PF04227">
    <property type="entry name" value="Indigoidine_A"/>
    <property type="match status" value="1"/>
</dbReference>
<dbReference type="EMBL" id="LT671824">
    <property type="protein sequence ID" value="SHO78659.1"/>
    <property type="molecule type" value="Genomic_DNA"/>
</dbReference>
<dbReference type="InterPro" id="IPR011611">
    <property type="entry name" value="PfkB_dom"/>
</dbReference>
<dbReference type="InterPro" id="IPR022830">
    <property type="entry name" value="Indigdn_synthA-like"/>
</dbReference>
<dbReference type="InterPro" id="IPR007342">
    <property type="entry name" value="PsuG"/>
</dbReference>
<dbReference type="OrthoDB" id="198885at2759"/>
<dbReference type="GO" id="GO:0046872">
    <property type="term" value="F:metal ion binding"/>
    <property type="evidence" value="ECO:0007669"/>
    <property type="project" value="UniProtKB-KW"/>
</dbReference>
<dbReference type="PROSITE" id="PS00584">
    <property type="entry name" value="PFKB_KINASES_2"/>
    <property type="match status" value="1"/>
</dbReference>
<dbReference type="Gene3D" id="3.40.1190.20">
    <property type="match status" value="1"/>
</dbReference>
<evidence type="ECO:0000313" key="10">
    <source>
        <dbReference type="Proteomes" id="UP000186303"/>
    </source>
</evidence>
<dbReference type="PANTHER" id="PTHR42909">
    <property type="entry name" value="ZGC:136858"/>
    <property type="match status" value="1"/>
</dbReference>
<dbReference type="Gene3D" id="3.40.1790.10">
    <property type="entry name" value="Indigoidine synthase domain"/>
    <property type="match status" value="1"/>
</dbReference>
<feature type="domain" description="Carbohydrate kinase PfkB" evidence="8">
    <location>
        <begin position="324"/>
        <end position="651"/>
    </location>
</feature>
<evidence type="ECO:0000313" key="9">
    <source>
        <dbReference type="EMBL" id="SHO78659.1"/>
    </source>
</evidence>
<keyword evidence="4" id="KW-0378">Hydrolase</keyword>
<keyword evidence="2" id="KW-0479">Metal-binding</keyword>
<name>A0A1M8A8B6_MALS4</name>
<dbReference type="GO" id="GO:0005737">
    <property type="term" value="C:cytoplasm"/>
    <property type="evidence" value="ECO:0007669"/>
    <property type="project" value="TreeGrafter"/>
</dbReference>
<accession>A0A1M8A8B6</accession>
<protein>
    <recommendedName>
        <fullName evidence="8">Carbohydrate kinase PfkB domain-containing protein</fullName>
    </recommendedName>
</protein>
<dbReference type="SUPFAM" id="SSF110581">
    <property type="entry name" value="Indigoidine synthase A-like"/>
    <property type="match status" value="1"/>
</dbReference>
<keyword evidence="3" id="KW-0418">Kinase</keyword>
<dbReference type="STRING" id="1230383.A0A1M8A8B6"/>
<evidence type="ECO:0000256" key="2">
    <source>
        <dbReference type="ARBA" id="ARBA00022723"/>
    </source>
</evidence>
<dbReference type="InterPro" id="IPR029056">
    <property type="entry name" value="Ribokinase-like"/>
</dbReference>
<evidence type="ECO:0000256" key="5">
    <source>
        <dbReference type="ARBA" id="ARBA00023211"/>
    </source>
</evidence>